<dbReference type="InterPro" id="IPR013112">
    <property type="entry name" value="FAD-bd_8"/>
</dbReference>
<name>A0ABN8MQY5_9CNID</name>
<dbReference type="Proteomes" id="UP001159405">
    <property type="component" value="Unassembled WGS sequence"/>
</dbReference>
<feature type="transmembrane region" description="Helical" evidence="7">
    <location>
        <begin position="195"/>
        <end position="213"/>
    </location>
</feature>
<dbReference type="PRINTS" id="PR00466">
    <property type="entry name" value="GP91PHOX"/>
</dbReference>
<evidence type="ECO:0000256" key="6">
    <source>
        <dbReference type="ARBA" id="ARBA00049908"/>
    </source>
</evidence>
<comment type="subcellular location">
    <subcellularLocation>
        <location evidence="1">Membrane</location>
        <topology evidence="1">Multi-pass membrane protein</topology>
    </subcellularLocation>
</comment>
<dbReference type="Pfam" id="PF01794">
    <property type="entry name" value="Ferric_reduct"/>
    <property type="match status" value="1"/>
</dbReference>
<feature type="domain" description="FAD-binding FR-type" evidence="8">
    <location>
        <begin position="276"/>
        <end position="383"/>
    </location>
</feature>
<evidence type="ECO:0000256" key="2">
    <source>
        <dbReference type="ARBA" id="ARBA00022692"/>
    </source>
</evidence>
<dbReference type="InterPro" id="IPR000778">
    <property type="entry name" value="Cyt_b245_heavy_chain"/>
</dbReference>
<sequence length="642" mass="72608">MILLLQLMWMGINAALFVSTYMNYGHTKKYTYLRQIIKGGLPFARGAAMVLNFNCTLILLSMCRNIISLIRSNLKCGWCSAVGRLLDKNITFHKICAYTICFFTVVHICGHCFNLTNLTQSHSGDVSKIEQRLSQLDNPWLNPIRASGVDPVSGLFKTAAGITGVIITLCLILMLSSSTDLVRRSYFETFWFTHHLFVVFFAGLVVHGTGDLLRYQTNMDKHDPDECLKDVELWNNSTSRCNTVKPEFKAPGAMTWKFVIVPMILYCCERLLRVYRSFQPVTIIKVIKHPSRVLEIQMKKEGFTCEAGQYIFLKCPKISHLEWHPFTLTSAPEESYFSIHIRDAGDWTNTLHKEFDVGGDGIKNIADCPRLAVDGPFGTSSTDVFKYEVIMCIGAGIGVTPFASILKSVWYRHNQGYDNLKIKKVYFFWICRDTNAFEWFTDLLKHLEIQMAELEMLHFVEYNIYLTGWDNKLAIQTTLHAEGAQDNITRLDAKTKYGRPKWDDIFKGIANNHKGWQHPACQHLKEPPGPETRREILFAGQPCAMGRNENSQQHLKRKNLAVCVPVPLTSAPLSLVIKVGHGTVAQGMGEKTHQVTQLPLTFLSPPLNLLATSSHVTPKSTLHVSPASFGGKLRPHFTTLVR</sequence>
<evidence type="ECO:0000313" key="9">
    <source>
        <dbReference type="EMBL" id="CAH3032309.1"/>
    </source>
</evidence>
<dbReference type="InterPro" id="IPR050369">
    <property type="entry name" value="RBOH/FRE"/>
</dbReference>
<dbReference type="SUPFAM" id="SSF52343">
    <property type="entry name" value="Ferredoxin reductase-like, C-terminal NADP-linked domain"/>
    <property type="match status" value="1"/>
</dbReference>
<keyword evidence="3 7" id="KW-1133">Transmembrane helix</keyword>
<dbReference type="PROSITE" id="PS51384">
    <property type="entry name" value="FAD_FR"/>
    <property type="match status" value="1"/>
</dbReference>
<keyword evidence="2 7" id="KW-0812">Transmembrane</keyword>
<dbReference type="InterPro" id="IPR017938">
    <property type="entry name" value="Riboflavin_synthase-like_b-brl"/>
</dbReference>
<keyword evidence="10" id="KW-1185">Reference proteome</keyword>
<dbReference type="Pfam" id="PF08030">
    <property type="entry name" value="NAD_binding_6"/>
    <property type="match status" value="1"/>
</dbReference>
<keyword evidence="5 7" id="KW-0472">Membrane</keyword>
<proteinExistence type="predicted"/>
<dbReference type="CDD" id="cd06186">
    <property type="entry name" value="NOX_Duox_like_FAD_NADP"/>
    <property type="match status" value="1"/>
</dbReference>
<dbReference type="SUPFAM" id="SSF63380">
    <property type="entry name" value="Riboflavin synthase domain-like"/>
    <property type="match status" value="1"/>
</dbReference>
<accession>A0ABN8MQY5</accession>
<evidence type="ECO:0000259" key="8">
    <source>
        <dbReference type="PROSITE" id="PS51384"/>
    </source>
</evidence>
<evidence type="ECO:0000256" key="5">
    <source>
        <dbReference type="ARBA" id="ARBA00023136"/>
    </source>
</evidence>
<keyword evidence="4" id="KW-0560">Oxidoreductase</keyword>
<feature type="transmembrane region" description="Helical" evidence="7">
    <location>
        <begin position="7"/>
        <end position="24"/>
    </location>
</feature>
<dbReference type="PANTHER" id="PTHR11972">
    <property type="entry name" value="NADPH OXIDASE"/>
    <property type="match status" value="1"/>
</dbReference>
<evidence type="ECO:0000256" key="4">
    <source>
        <dbReference type="ARBA" id="ARBA00023002"/>
    </source>
</evidence>
<dbReference type="Gene3D" id="3.40.50.80">
    <property type="entry name" value="Nucleotide-binding domain of ferredoxin-NADP reductase (FNR) module"/>
    <property type="match status" value="1"/>
</dbReference>
<dbReference type="InterPro" id="IPR017927">
    <property type="entry name" value="FAD-bd_FR_type"/>
</dbReference>
<dbReference type="InterPro" id="IPR013121">
    <property type="entry name" value="Fe_red_NAD-bd_6"/>
</dbReference>
<evidence type="ECO:0000256" key="3">
    <source>
        <dbReference type="ARBA" id="ARBA00022989"/>
    </source>
</evidence>
<feature type="transmembrane region" description="Helical" evidence="7">
    <location>
        <begin position="44"/>
        <end position="63"/>
    </location>
</feature>
<protein>
    <recommendedName>
        <fullName evidence="8">FAD-binding FR-type domain-containing protein</fullName>
    </recommendedName>
</protein>
<dbReference type="Pfam" id="PF08022">
    <property type="entry name" value="FAD_binding_8"/>
    <property type="match status" value="1"/>
</dbReference>
<evidence type="ECO:0000313" key="10">
    <source>
        <dbReference type="Proteomes" id="UP001159405"/>
    </source>
</evidence>
<evidence type="ECO:0000256" key="7">
    <source>
        <dbReference type="SAM" id="Phobius"/>
    </source>
</evidence>
<dbReference type="Gene3D" id="2.40.30.10">
    <property type="entry name" value="Translation factors"/>
    <property type="match status" value="1"/>
</dbReference>
<dbReference type="PANTHER" id="PTHR11972:SF153">
    <property type="entry name" value="SUPEROXIDE-GENERATING NADPH OXIDASE HEAVY CHAIN SUBUNIT A"/>
    <property type="match status" value="1"/>
</dbReference>
<dbReference type="InterPro" id="IPR039261">
    <property type="entry name" value="FNR_nucleotide-bd"/>
</dbReference>
<gene>
    <name evidence="9" type="ORF">PLOB_00000382</name>
</gene>
<comment type="caution">
    <text evidence="9">The sequence shown here is derived from an EMBL/GenBank/DDBJ whole genome shotgun (WGS) entry which is preliminary data.</text>
</comment>
<evidence type="ECO:0000256" key="1">
    <source>
        <dbReference type="ARBA" id="ARBA00004141"/>
    </source>
</evidence>
<feature type="transmembrane region" description="Helical" evidence="7">
    <location>
        <begin position="155"/>
        <end position="175"/>
    </location>
</feature>
<organism evidence="9 10">
    <name type="scientific">Porites lobata</name>
    <dbReference type="NCBI Taxonomy" id="104759"/>
    <lineage>
        <taxon>Eukaryota</taxon>
        <taxon>Metazoa</taxon>
        <taxon>Cnidaria</taxon>
        <taxon>Anthozoa</taxon>
        <taxon>Hexacorallia</taxon>
        <taxon>Scleractinia</taxon>
        <taxon>Fungiina</taxon>
        <taxon>Poritidae</taxon>
        <taxon>Porites</taxon>
    </lineage>
</organism>
<dbReference type="EMBL" id="CALNXK010000001">
    <property type="protein sequence ID" value="CAH3032309.1"/>
    <property type="molecule type" value="Genomic_DNA"/>
</dbReference>
<dbReference type="InterPro" id="IPR013130">
    <property type="entry name" value="Fe3_Rdtase_TM_dom"/>
</dbReference>
<comment type="catalytic activity">
    <reaction evidence="6">
        <text>NADPH + 2 O2 = 2 superoxide + NADP(+) + H(+)</text>
        <dbReference type="Rhea" id="RHEA:63180"/>
        <dbReference type="ChEBI" id="CHEBI:15378"/>
        <dbReference type="ChEBI" id="CHEBI:15379"/>
        <dbReference type="ChEBI" id="CHEBI:18421"/>
        <dbReference type="ChEBI" id="CHEBI:57783"/>
        <dbReference type="ChEBI" id="CHEBI:58349"/>
    </reaction>
</comment>
<reference evidence="9 10" key="1">
    <citation type="submission" date="2022-05" db="EMBL/GenBank/DDBJ databases">
        <authorList>
            <consortium name="Genoscope - CEA"/>
            <person name="William W."/>
        </authorList>
    </citation>
    <scope>NUCLEOTIDE SEQUENCE [LARGE SCALE GENOMIC DNA]</scope>
</reference>